<evidence type="ECO:0000313" key="2">
    <source>
        <dbReference type="Proteomes" id="UP001501074"/>
    </source>
</evidence>
<accession>A0ABP7A017</accession>
<dbReference type="Proteomes" id="UP001501074">
    <property type="component" value="Unassembled WGS sequence"/>
</dbReference>
<protein>
    <submittedName>
        <fullName evidence="1">Uncharacterized protein</fullName>
    </submittedName>
</protein>
<gene>
    <name evidence="1" type="ORF">GCM10022223_40790</name>
</gene>
<keyword evidence="2" id="KW-1185">Reference proteome</keyword>
<dbReference type="EMBL" id="BAAAZO010000006">
    <property type="protein sequence ID" value="GAA3619775.1"/>
    <property type="molecule type" value="Genomic_DNA"/>
</dbReference>
<evidence type="ECO:0000313" key="1">
    <source>
        <dbReference type="EMBL" id="GAA3619775.1"/>
    </source>
</evidence>
<sequence length="54" mass="5611">MKIALIAAMAIVIGSTMLVTSHRAKTGAVDLDQQSDQCALPIGERVGGWVCPAD</sequence>
<proteinExistence type="predicted"/>
<reference evidence="2" key="1">
    <citation type="journal article" date="2019" name="Int. J. Syst. Evol. Microbiol.">
        <title>The Global Catalogue of Microorganisms (GCM) 10K type strain sequencing project: providing services to taxonomists for standard genome sequencing and annotation.</title>
        <authorList>
            <consortium name="The Broad Institute Genomics Platform"/>
            <consortium name="The Broad Institute Genome Sequencing Center for Infectious Disease"/>
            <person name="Wu L."/>
            <person name="Ma J."/>
        </authorList>
    </citation>
    <scope>NUCLEOTIDE SEQUENCE [LARGE SCALE GENOMIC DNA]</scope>
    <source>
        <strain evidence="2">JCM 16902</strain>
    </source>
</reference>
<name>A0ABP7A017_9ACTN</name>
<organism evidence="1 2">
    <name type="scientific">Kineosporia mesophila</name>
    <dbReference type="NCBI Taxonomy" id="566012"/>
    <lineage>
        <taxon>Bacteria</taxon>
        <taxon>Bacillati</taxon>
        <taxon>Actinomycetota</taxon>
        <taxon>Actinomycetes</taxon>
        <taxon>Kineosporiales</taxon>
        <taxon>Kineosporiaceae</taxon>
        <taxon>Kineosporia</taxon>
    </lineage>
</organism>
<comment type="caution">
    <text evidence="1">The sequence shown here is derived from an EMBL/GenBank/DDBJ whole genome shotgun (WGS) entry which is preliminary data.</text>
</comment>